<sequence length="51" mass="5668">MARPEASVSRTKGFEKLGKAKVGAWVMAVLRVRSACEASSFQWNASLRIRE</sequence>
<dbReference type="Proteomes" id="UP000265520">
    <property type="component" value="Unassembled WGS sequence"/>
</dbReference>
<accession>A0A392REM8</accession>
<name>A0A392REM8_9FABA</name>
<proteinExistence type="predicted"/>
<dbReference type="AlphaFoldDB" id="A0A392REM8"/>
<comment type="caution">
    <text evidence="1">The sequence shown here is derived from an EMBL/GenBank/DDBJ whole genome shotgun (WGS) entry which is preliminary data.</text>
</comment>
<feature type="non-terminal residue" evidence="1">
    <location>
        <position position="51"/>
    </location>
</feature>
<dbReference type="EMBL" id="LXQA010216083">
    <property type="protein sequence ID" value="MCI34667.1"/>
    <property type="molecule type" value="Genomic_DNA"/>
</dbReference>
<evidence type="ECO:0000313" key="1">
    <source>
        <dbReference type="EMBL" id="MCI34667.1"/>
    </source>
</evidence>
<keyword evidence="2" id="KW-1185">Reference proteome</keyword>
<reference evidence="1 2" key="1">
    <citation type="journal article" date="2018" name="Front. Plant Sci.">
        <title>Red Clover (Trifolium pratense) and Zigzag Clover (T. medium) - A Picture of Genomic Similarities and Differences.</title>
        <authorList>
            <person name="Dluhosova J."/>
            <person name="Istvanek J."/>
            <person name="Nedelnik J."/>
            <person name="Repkova J."/>
        </authorList>
    </citation>
    <scope>NUCLEOTIDE SEQUENCE [LARGE SCALE GENOMIC DNA]</scope>
    <source>
        <strain evidence="2">cv. 10/8</strain>
        <tissue evidence="1">Leaf</tissue>
    </source>
</reference>
<protein>
    <submittedName>
        <fullName evidence="1">Uncharacterized protein</fullName>
    </submittedName>
</protein>
<evidence type="ECO:0000313" key="2">
    <source>
        <dbReference type="Proteomes" id="UP000265520"/>
    </source>
</evidence>
<organism evidence="1 2">
    <name type="scientific">Trifolium medium</name>
    <dbReference type="NCBI Taxonomy" id="97028"/>
    <lineage>
        <taxon>Eukaryota</taxon>
        <taxon>Viridiplantae</taxon>
        <taxon>Streptophyta</taxon>
        <taxon>Embryophyta</taxon>
        <taxon>Tracheophyta</taxon>
        <taxon>Spermatophyta</taxon>
        <taxon>Magnoliopsida</taxon>
        <taxon>eudicotyledons</taxon>
        <taxon>Gunneridae</taxon>
        <taxon>Pentapetalae</taxon>
        <taxon>rosids</taxon>
        <taxon>fabids</taxon>
        <taxon>Fabales</taxon>
        <taxon>Fabaceae</taxon>
        <taxon>Papilionoideae</taxon>
        <taxon>50 kb inversion clade</taxon>
        <taxon>NPAAA clade</taxon>
        <taxon>Hologalegina</taxon>
        <taxon>IRL clade</taxon>
        <taxon>Trifolieae</taxon>
        <taxon>Trifolium</taxon>
    </lineage>
</organism>